<evidence type="ECO:0000313" key="2">
    <source>
        <dbReference type="Proteomes" id="UP000075420"/>
    </source>
</evidence>
<accession>A0A150P196</accession>
<proteinExistence type="predicted"/>
<comment type="caution">
    <text evidence="1">The sequence shown here is derived from an EMBL/GenBank/DDBJ whole genome shotgun (WGS) entry which is preliminary data.</text>
</comment>
<organism evidence="1 2">
    <name type="scientific">Sorangium cellulosum</name>
    <name type="common">Polyangium cellulosum</name>
    <dbReference type="NCBI Taxonomy" id="56"/>
    <lineage>
        <taxon>Bacteria</taxon>
        <taxon>Pseudomonadati</taxon>
        <taxon>Myxococcota</taxon>
        <taxon>Polyangia</taxon>
        <taxon>Polyangiales</taxon>
        <taxon>Polyangiaceae</taxon>
        <taxon>Sorangium</taxon>
    </lineage>
</organism>
<name>A0A150P196_SORCE</name>
<dbReference type="EMBL" id="JELY01003459">
    <property type="protein sequence ID" value="KYF48757.1"/>
    <property type="molecule type" value="Genomic_DNA"/>
</dbReference>
<sequence>MALGVAVTMGAVMLSGRAEPEADEPAVMTLPVPTDIVSVRPEPSPPPPPKPPGITPCCTRRGDCLSRGMACQPAPCEDAALPDRLWLLRLIGVARRPDRESGFSEDMSRTYPAAVACMSRKSTGEEICVPFTRNPGASAEPDRLPITTAELVRGDVVVRVTEADKPLSQGAVAANHDWLRSGVLCQGLLLYVGEKASASVRVSVALDTE</sequence>
<dbReference type="AlphaFoldDB" id="A0A150P196"/>
<gene>
    <name evidence="1" type="ORF">BE08_41305</name>
</gene>
<evidence type="ECO:0000313" key="1">
    <source>
        <dbReference type="EMBL" id="KYF48757.1"/>
    </source>
</evidence>
<protein>
    <submittedName>
        <fullName evidence="1">Uncharacterized protein</fullName>
    </submittedName>
</protein>
<dbReference type="Proteomes" id="UP000075420">
    <property type="component" value="Unassembled WGS sequence"/>
</dbReference>
<reference evidence="1 2" key="1">
    <citation type="submission" date="2014-02" db="EMBL/GenBank/DDBJ databases">
        <title>The small core and large imbalanced accessory genome model reveals a collaborative survival strategy of Sorangium cellulosum strains in nature.</title>
        <authorList>
            <person name="Han K."/>
            <person name="Peng R."/>
            <person name="Blom J."/>
            <person name="Li Y.-Z."/>
        </authorList>
    </citation>
    <scope>NUCLEOTIDE SEQUENCE [LARGE SCALE GENOMIC DNA]</scope>
    <source>
        <strain evidence="1 2">So0157-25</strain>
    </source>
</reference>